<comment type="cofactor">
    <cofactor evidence="1">
        <name>Ca(2+)</name>
        <dbReference type="ChEBI" id="CHEBI:29108"/>
    </cofactor>
</comment>
<dbReference type="InterPro" id="IPR014718">
    <property type="entry name" value="GH-type_carb-bd"/>
</dbReference>
<proteinExistence type="predicted"/>
<evidence type="ECO:0000313" key="7">
    <source>
        <dbReference type="EMBL" id="MEJ2903887.1"/>
    </source>
</evidence>
<dbReference type="EC" id="3.2.1.-" evidence="7"/>
<keyword evidence="8" id="KW-1185">Reference proteome</keyword>
<gene>
    <name evidence="7" type="ORF">WAE58_15685</name>
</gene>
<dbReference type="GO" id="GO:0016798">
    <property type="term" value="F:hydrolase activity, acting on glycosyl bonds"/>
    <property type="evidence" value="ECO:0007669"/>
    <property type="project" value="UniProtKB-KW"/>
</dbReference>
<keyword evidence="4" id="KW-0732">Signal</keyword>
<dbReference type="PANTHER" id="PTHR12143">
    <property type="entry name" value="PEPTIDE N-GLYCANASE PNGASE -RELATED"/>
    <property type="match status" value="1"/>
</dbReference>
<dbReference type="InterPro" id="IPR012939">
    <property type="entry name" value="Glyco_hydro_92"/>
</dbReference>
<dbReference type="Pfam" id="PF07971">
    <property type="entry name" value="Glyco_hydro_92"/>
    <property type="match status" value="1"/>
</dbReference>
<evidence type="ECO:0000259" key="6">
    <source>
        <dbReference type="Pfam" id="PF17678"/>
    </source>
</evidence>
<dbReference type="Proteomes" id="UP001378956">
    <property type="component" value="Unassembled WGS sequence"/>
</dbReference>
<dbReference type="Gene3D" id="3.30.2080.10">
    <property type="entry name" value="GH92 mannosidase domain"/>
    <property type="match status" value="1"/>
</dbReference>
<feature type="signal peptide" evidence="4">
    <location>
        <begin position="1"/>
        <end position="23"/>
    </location>
</feature>
<evidence type="ECO:0000256" key="3">
    <source>
        <dbReference type="ARBA" id="ARBA00022837"/>
    </source>
</evidence>
<dbReference type="NCBIfam" id="TIGR01180">
    <property type="entry name" value="aman2_put"/>
    <property type="match status" value="1"/>
</dbReference>
<name>A0ABU8NQX0_9SPHI</name>
<evidence type="ECO:0000313" key="8">
    <source>
        <dbReference type="Proteomes" id="UP001378956"/>
    </source>
</evidence>
<dbReference type="EMBL" id="JBBEUB010000005">
    <property type="protein sequence ID" value="MEJ2903887.1"/>
    <property type="molecule type" value="Genomic_DNA"/>
</dbReference>
<evidence type="ECO:0000256" key="1">
    <source>
        <dbReference type="ARBA" id="ARBA00001913"/>
    </source>
</evidence>
<dbReference type="InterPro" id="IPR008928">
    <property type="entry name" value="6-hairpin_glycosidase_sf"/>
</dbReference>
<reference evidence="7 8" key="1">
    <citation type="submission" date="2024-03" db="EMBL/GenBank/DDBJ databases">
        <title>Sequence of Lycoming College Course Isolates.</title>
        <authorList>
            <person name="Plotts O."/>
            <person name="Newman J."/>
        </authorList>
    </citation>
    <scope>NUCLEOTIDE SEQUENCE [LARGE SCALE GENOMIC DNA]</scope>
    <source>
        <strain evidence="7 8">CJB-3</strain>
    </source>
</reference>
<dbReference type="SUPFAM" id="SSF48208">
    <property type="entry name" value="Six-hairpin glycosidases"/>
    <property type="match status" value="1"/>
</dbReference>
<dbReference type="Gene3D" id="2.70.98.10">
    <property type="match status" value="1"/>
</dbReference>
<protein>
    <submittedName>
        <fullName evidence="7">GH92 family glycosyl hydrolase</fullName>
        <ecNumber evidence="7">3.2.1.-</ecNumber>
    </submittedName>
</protein>
<dbReference type="InterPro" id="IPR041371">
    <property type="entry name" value="GH92_N"/>
</dbReference>
<dbReference type="PANTHER" id="PTHR12143:SF39">
    <property type="entry name" value="SECRETED PROTEIN"/>
    <property type="match status" value="1"/>
</dbReference>
<comment type="subunit">
    <text evidence="2">Monomer.</text>
</comment>
<dbReference type="Gene3D" id="1.20.1610.10">
    <property type="entry name" value="alpha-1,2-mannosidases domains"/>
    <property type="match status" value="1"/>
</dbReference>
<evidence type="ECO:0000256" key="2">
    <source>
        <dbReference type="ARBA" id="ARBA00011245"/>
    </source>
</evidence>
<keyword evidence="7" id="KW-0326">Glycosidase</keyword>
<accession>A0ABU8NQX0</accession>
<dbReference type="RefSeq" id="WP_288883405.1">
    <property type="nucleotide sequence ID" value="NZ_CBFGNQ010000028.1"/>
</dbReference>
<dbReference type="Pfam" id="PF17678">
    <property type="entry name" value="Glyco_hydro_92N"/>
    <property type="match status" value="1"/>
</dbReference>
<keyword evidence="7" id="KW-0378">Hydrolase</keyword>
<feature type="domain" description="Glycosyl hydrolase family 92 N-terminal" evidence="6">
    <location>
        <begin position="33"/>
        <end position="258"/>
    </location>
</feature>
<feature type="chain" id="PRO_5046276623" evidence="4">
    <location>
        <begin position="24"/>
        <end position="724"/>
    </location>
</feature>
<evidence type="ECO:0000256" key="4">
    <source>
        <dbReference type="SAM" id="SignalP"/>
    </source>
</evidence>
<feature type="domain" description="Glycosyl hydrolase family 92" evidence="5">
    <location>
        <begin position="264"/>
        <end position="721"/>
    </location>
</feature>
<evidence type="ECO:0000259" key="5">
    <source>
        <dbReference type="Pfam" id="PF07971"/>
    </source>
</evidence>
<dbReference type="InterPro" id="IPR050883">
    <property type="entry name" value="PNGase"/>
</dbReference>
<dbReference type="Gene3D" id="1.20.1050.60">
    <property type="entry name" value="alpha-1,2-mannosidase"/>
    <property type="match status" value="1"/>
</dbReference>
<sequence>MKLRIKNLSLMLIVLLASFNVSKGQKTKSFTKYVNTFIGTAPLTDSAILGYNLPKGWRSWAGLTFPGSSMPNAMVQLSPITEYGSGAGYEYEDNMIYGFTHTNKGHWNLCNIPILPVSGKSTTPDQDGKFGSHFSHKKESSAPGFYQVYLDDYDVNVSLTSTLRSGYHKYEYKNKTGRKILFDLGKANNRVGNWKIEQIGNTDLQGFQNVGEVIYFYAKLNNNIEKLEKQEEGSRKGFAMVHLADGGKEPVELKIGLSFVSTENAKENLEKEIGTKSFNQIRNEGTQTWETILSSIQVKGGTEKQKQMLYSSLYRSLLWPALRSDVNGEYTDAKKKPGKADFNYYTEPSLWDTYRNKDVLLGLISPKVALDVIKSMKDVGDKTGFIPTFFHGDHGASSIVGAYLRGIDNFDVEGTYKLLLRNANVSPGARPHLEEYIQKGYISDPDIANPHVETKANAGVSKTLEYSYDDYSLAQMAKKLGDTTNYGILMARSKNFKNMFDPSTRFMRGRLPNGDWIKNFNPQYPYYEYMYREANAWQVSFFAPHDMPGLIELYGGPVGFESKLDSLFTVPWNPKYIARNVETMIGQYCHGNQPDHEAPFAYHFIGKPEKSQKIIDKILNELYGIGPEGLALSGMDDAGEMSAWYVLSSLGLYTFSATDPEYLVTAPLFDEVIWKTNTNKTLTIKKPGKGRGITVIKVNGVENKGYFVSHDLFKNGGNLEIITK</sequence>
<organism evidence="7 8">
    <name type="scientific">Pedobacter panaciterrae</name>
    <dbReference type="NCBI Taxonomy" id="363849"/>
    <lineage>
        <taxon>Bacteria</taxon>
        <taxon>Pseudomonadati</taxon>
        <taxon>Bacteroidota</taxon>
        <taxon>Sphingobacteriia</taxon>
        <taxon>Sphingobacteriales</taxon>
        <taxon>Sphingobacteriaceae</taxon>
        <taxon>Pedobacter</taxon>
    </lineage>
</organism>
<comment type="caution">
    <text evidence="7">The sequence shown here is derived from an EMBL/GenBank/DDBJ whole genome shotgun (WGS) entry which is preliminary data.</text>
</comment>
<keyword evidence="3" id="KW-0106">Calcium</keyword>
<dbReference type="InterPro" id="IPR005887">
    <property type="entry name" value="GH92_a_mannosidase_put"/>
</dbReference>